<comment type="caution">
    <text evidence="16">The sequence shown here is derived from an EMBL/GenBank/DDBJ whole genome shotgun (WGS) entry which is preliminary data.</text>
</comment>
<dbReference type="EMBL" id="JBEDUW010000003">
    <property type="protein sequence ID" value="KAK9935914.1"/>
    <property type="molecule type" value="Genomic_DNA"/>
</dbReference>
<evidence type="ECO:0000256" key="15">
    <source>
        <dbReference type="SAM" id="Phobius"/>
    </source>
</evidence>
<comment type="similarity">
    <text evidence="4">Belongs to the CDS family.</text>
</comment>
<keyword evidence="11" id="KW-0443">Lipid metabolism</keyword>
<evidence type="ECO:0000313" key="16">
    <source>
        <dbReference type="EMBL" id="KAK9935914.1"/>
    </source>
</evidence>
<dbReference type="GO" id="GO:0005789">
    <property type="term" value="C:endoplasmic reticulum membrane"/>
    <property type="evidence" value="ECO:0007669"/>
    <property type="project" value="TreeGrafter"/>
</dbReference>
<keyword evidence="7" id="KW-0808">Transferase</keyword>
<dbReference type="PANTHER" id="PTHR13773:SF31">
    <property type="entry name" value="PHOSPHATIDATE CYTIDYLYLTRANSFERASE 2"/>
    <property type="match status" value="1"/>
</dbReference>
<feature type="transmembrane region" description="Helical" evidence="15">
    <location>
        <begin position="147"/>
        <end position="165"/>
    </location>
</feature>
<keyword evidence="12 15" id="KW-0472">Membrane</keyword>
<dbReference type="InterPro" id="IPR016720">
    <property type="entry name" value="PC_Trfase_euk"/>
</dbReference>
<keyword evidence="17" id="KW-1185">Reference proteome</keyword>
<keyword evidence="8 15" id="KW-0812">Transmembrane</keyword>
<dbReference type="EC" id="2.7.7.41" evidence="5"/>
<evidence type="ECO:0000256" key="7">
    <source>
        <dbReference type="ARBA" id="ARBA00022679"/>
    </source>
</evidence>
<evidence type="ECO:0000256" key="13">
    <source>
        <dbReference type="ARBA" id="ARBA00023209"/>
    </source>
</evidence>
<keyword evidence="14" id="KW-1208">Phospholipid metabolism</keyword>
<comment type="pathway">
    <text evidence="2">Phospholipid metabolism; CDP-diacylglycerol biosynthesis; CDP-diacylglycerol from sn-glycerol 3-phosphate: step 3/3.</text>
</comment>
<keyword evidence="13" id="KW-0594">Phospholipid biosynthesis</keyword>
<sequence length="309" mass="34126">MCVCFPVEVVICSGSRNGLIPRQGAQIAAVQVPCASNAVVPVATNQTDAKEDGDGGGFRGWIKGRGRVLTGVIDIVMAITAVVVLVKAAEHATGKDIAMLCIVYVCLISPYYCITAMVVVIEIFMAKELFNLLRKVHEEMRLPGFRLLNWHFFFTAMLFVYGRMLSQRLVNTSSFTVANIPTFVVFPDARANCCRFLLPATLIVINDIAAYICGFFFGRTPLIKISPKKTWEGFIGSSITTMFSAFWLANVMGRFQWPTCPRKFPWKGISIFPVQWHALCLGLFSSIIAPFGGFFASGFKRAFKVKVSA</sequence>
<dbReference type="GO" id="GO:0008654">
    <property type="term" value="P:phospholipid biosynthetic process"/>
    <property type="evidence" value="ECO:0007669"/>
    <property type="project" value="UniProtKB-KW"/>
</dbReference>
<proteinExistence type="inferred from homology"/>
<dbReference type="GO" id="GO:0004605">
    <property type="term" value="F:phosphatidate cytidylyltransferase activity"/>
    <property type="evidence" value="ECO:0007669"/>
    <property type="project" value="UniProtKB-EC"/>
</dbReference>
<name>A0AAW1XH77_RUBAR</name>
<dbReference type="Pfam" id="PF01148">
    <property type="entry name" value="CTP_transf_1"/>
    <property type="match status" value="2"/>
</dbReference>
<evidence type="ECO:0000256" key="4">
    <source>
        <dbReference type="ARBA" id="ARBA00010185"/>
    </source>
</evidence>
<dbReference type="AlphaFoldDB" id="A0AAW1XH77"/>
<gene>
    <name evidence="16" type="ORF">M0R45_012787</name>
</gene>
<dbReference type="Proteomes" id="UP001457282">
    <property type="component" value="Unassembled WGS sequence"/>
</dbReference>
<evidence type="ECO:0000256" key="8">
    <source>
        <dbReference type="ARBA" id="ARBA00022692"/>
    </source>
</evidence>
<evidence type="ECO:0000256" key="5">
    <source>
        <dbReference type="ARBA" id="ARBA00012487"/>
    </source>
</evidence>
<evidence type="ECO:0000256" key="14">
    <source>
        <dbReference type="ARBA" id="ARBA00023264"/>
    </source>
</evidence>
<keyword evidence="10 15" id="KW-1133">Transmembrane helix</keyword>
<evidence type="ECO:0000256" key="12">
    <source>
        <dbReference type="ARBA" id="ARBA00023136"/>
    </source>
</evidence>
<evidence type="ECO:0000256" key="3">
    <source>
        <dbReference type="ARBA" id="ARBA00005189"/>
    </source>
</evidence>
<comment type="pathway">
    <text evidence="3">Lipid metabolism.</text>
</comment>
<dbReference type="PANTHER" id="PTHR13773">
    <property type="entry name" value="PHOSPHATIDATE CYTIDYLYLTRANSFERASE"/>
    <property type="match status" value="1"/>
</dbReference>
<protein>
    <recommendedName>
        <fullName evidence="5">phosphatidate cytidylyltransferase</fullName>
        <ecNumber evidence="5">2.7.7.41</ecNumber>
    </recommendedName>
</protein>
<keyword evidence="6" id="KW-0444">Lipid biosynthesis</keyword>
<evidence type="ECO:0000256" key="2">
    <source>
        <dbReference type="ARBA" id="ARBA00005119"/>
    </source>
</evidence>
<feature type="transmembrane region" description="Helical" evidence="15">
    <location>
        <begin position="274"/>
        <end position="296"/>
    </location>
</feature>
<feature type="transmembrane region" description="Helical" evidence="15">
    <location>
        <begin position="68"/>
        <end position="85"/>
    </location>
</feature>
<accession>A0AAW1XH77</accession>
<feature type="transmembrane region" description="Helical" evidence="15">
    <location>
        <begin position="196"/>
        <end position="218"/>
    </location>
</feature>
<feature type="transmembrane region" description="Helical" evidence="15">
    <location>
        <begin position="97"/>
        <end position="126"/>
    </location>
</feature>
<organism evidence="16 17">
    <name type="scientific">Rubus argutus</name>
    <name type="common">Southern blackberry</name>
    <dbReference type="NCBI Taxonomy" id="59490"/>
    <lineage>
        <taxon>Eukaryota</taxon>
        <taxon>Viridiplantae</taxon>
        <taxon>Streptophyta</taxon>
        <taxon>Embryophyta</taxon>
        <taxon>Tracheophyta</taxon>
        <taxon>Spermatophyta</taxon>
        <taxon>Magnoliopsida</taxon>
        <taxon>eudicotyledons</taxon>
        <taxon>Gunneridae</taxon>
        <taxon>Pentapetalae</taxon>
        <taxon>rosids</taxon>
        <taxon>fabids</taxon>
        <taxon>Rosales</taxon>
        <taxon>Rosaceae</taxon>
        <taxon>Rosoideae</taxon>
        <taxon>Rosoideae incertae sedis</taxon>
        <taxon>Rubus</taxon>
    </lineage>
</organism>
<comment type="subcellular location">
    <subcellularLocation>
        <location evidence="1">Membrane</location>
        <topology evidence="1">Multi-pass membrane protein</topology>
    </subcellularLocation>
</comment>
<evidence type="ECO:0000256" key="9">
    <source>
        <dbReference type="ARBA" id="ARBA00022695"/>
    </source>
</evidence>
<evidence type="ECO:0000256" key="6">
    <source>
        <dbReference type="ARBA" id="ARBA00022516"/>
    </source>
</evidence>
<keyword evidence="9" id="KW-0548">Nucleotidyltransferase</keyword>
<evidence type="ECO:0000256" key="1">
    <source>
        <dbReference type="ARBA" id="ARBA00004141"/>
    </source>
</evidence>
<feature type="transmembrane region" description="Helical" evidence="15">
    <location>
        <begin position="230"/>
        <end position="249"/>
    </location>
</feature>
<evidence type="ECO:0000256" key="11">
    <source>
        <dbReference type="ARBA" id="ARBA00023098"/>
    </source>
</evidence>
<reference evidence="16 17" key="1">
    <citation type="journal article" date="2023" name="G3 (Bethesda)">
        <title>A chromosome-length genome assembly and annotation of blackberry (Rubus argutus, cv. 'Hillquist').</title>
        <authorList>
            <person name="Bruna T."/>
            <person name="Aryal R."/>
            <person name="Dudchenko O."/>
            <person name="Sargent D.J."/>
            <person name="Mead D."/>
            <person name="Buti M."/>
            <person name="Cavallini A."/>
            <person name="Hytonen T."/>
            <person name="Andres J."/>
            <person name="Pham M."/>
            <person name="Weisz D."/>
            <person name="Mascagni F."/>
            <person name="Usai G."/>
            <person name="Natali L."/>
            <person name="Bassil N."/>
            <person name="Fernandez G.E."/>
            <person name="Lomsadze A."/>
            <person name="Armour M."/>
            <person name="Olukolu B."/>
            <person name="Poorten T."/>
            <person name="Britton C."/>
            <person name="Davik J."/>
            <person name="Ashrafi H."/>
            <person name="Aiden E.L."/>
            <person name="Borodovsky M."/>
            <person name="Worthington M."/>
        </authorList>
    </citation>
    <scope>NUCLEOTIDE SEQUENCE [LARGE SCALE GENOMIC DNA]</scope>
    <source>
        <strain evidence="16">PI 553951</strain>
    </source>
</reference>
<evidence type="ECO:0000313" key="17">
    <source>
        <dbReference type="Proteomes" id="UP001457282"/>
    </source>
</evidence>
<evidence type="ECO:0000256" key="10">
    <source>
        <dbReference type="ARBA" id="ARBA00022989"/>
    </source>
</evidence>